<feature type="domain" description="SERTA" evidence="2">
    <location>
        <begin position="22"/>
        <end position="69"/>
    </location>
</feature>
<organism evidence="3 4">
    <name type="scientific">Pelusios castaneus</name>
    <name type="common">West African mud turtle</name>
    <dbReference type="NCBI Taxonomy" id="367368"/>
    <lineage>
        <taxon>Eukaryota</taxon>
        <taxon>Metazoa</taxon>
        <taxon>Chordata</taxon>
        <taxon>Craniata</taxon>
        <taxon>Vertebrata</taxon>
        <taxon>Euteleostomi</taxon>
        <taxon>Archelosauria</taxon>
        <taxon>Testudinata</taxon>
        <taxon>Testudines</taxon>
        <taxon>Pleurodira</taxon>
        <taxon>Pelomedusidae</taxon>
        <taxon>Pelusios</taxon>
    </lineage>
</organism>
<dbReference type="InterPro" id="IPR009263">
    <property type="entry name" value="SERTA_dom"/>
</dbReference>
<dbReference type="GO" id="GO:0005634">
    <property type="term" value="C:nucleus"/>
    <property type="evidence" value="ECO:0007669"/>
    <property type="project" value="TreeGrafter"/>
</dbReference>
<evidence type="ECO:0000256" key="1">
    <source>
        <dbReference type="SAM" id="MobiDB-lite"/>
    </source>
</evidence>
<reference evidence="3" key="2">
    <citation type="submission" date="2025-09" db="UniProtKB">
        <authorList>
            <consortium name="Ensembl"/>
        </authorList>
    </citation>
    <scope>IDENTIFICATION</scope>
</reference>
<feature type="compositionally biased region" description="Basic and acidic residues" evidence="1">
    <location>
        <begin position="7"/>
        <end position="20"/>
    </location>
</feature>
<evidence type="ECO:0000313" key="4">
    <source>
        <dbReference type="Proteomes" id="UP000694393"/>
    </source>
</evidence>
<feature type="region of interest" description="Disordered" evidence="1">
    <location>
        <begin position="1"/>
        <end position="23"/>
    </location>
</feature>
<sequence>MGSVKRTRGEMEGGEAEPRDPCAAPASSLFNISMLKLHRSLRHVEPDLRHLVLVANTLRRMQGQIPEAPSGVVSPIPISGSRDSGSVPLTSSLPPSDSQGARTSQPCLGPLELLSSASYLLEDSLEDIFEDIDTSMYDCDLWSPTSLSGDRLDLSDLDYLMDVLVGGHTL</sequence>
<evidence type="ECO:0000313" key="3">
    <source>
        <dbReference type="Ensembl" id="ENSPCEP00000026325.1"/>
    </source>
</evidence>
<accession>A0A8C8SX33</accession>
<dbReference type="AlphaFoldDB" id="A0A8C8SX33"/>
<dbReference type="Ensembl" id="ENSPCET00000027200.1">
    <property type="protein sequence ID" value="ENSPCEP00000026325.1"/>
    <property type="gene ID" value="ENSPCEG00000019744.1"/>
</dbReference>
<dbReference type="PROSITE" id="PS51053">
    <property type="entry name" value="SERTA"/>
    <property type="match status" value="1"/>
</dbReference>
<reference evidence="3" key="1">
    <citation type="submission" date="2025-08" db="UniProtKB">
        <authorList>
            <consortium name="Ensembl"/>
        </authorList>
    </citation>
    <scope>IDENTIFICATION</scope>
</reference>
<protein>
    <recommendedName>
        <fullName evidence="2">SERTA domain-containing protein</fullName>
    </recommendedName>
</protein>
<dbReference type="InterPro" id="IPR052262">
    <property type="entry name" value="E2F-SERTA_domain_protein"/>
</dbReference>
<dbReference type="Pfam" id="PF06031">
    <property type="entry name" value="SERTA"/>
    <property type="match status" value="1"/>
</dbReference>
<dbReference type="PANTHER" id="PTHR16277">
    <property type="entry name" value="CELL DIVISION CYCLE ASSOCIATED PROTEIN 4/SERTA DOMAIN-CONTAINING PROTEIN 2"/>
    <property type="match status" value="1"/>
</dbReference>
<dbReference type="Proteomes" id="UP000694393">
    <property type="component" value="Unplaced"/>
</dbReference>
<feature type="region of interest" description="Disordered" evidence="1">
    <location>
        <begin position="66"/>
        <end position="107"/>
    </location>
</feature>
<proteinExistence type="predicted"/>
<name>A0A8C8SX33_9SAUR</name>
<dbReference type="PANTHER" id="PTHR16277:SF12">
    <property type="entry name" value="SERTA DOMAIN-CONTAINING PROTEIN 1"/>
    <property type="match status" value="1"/>
</dbReference>
<evidence type="ECO:0000259" key="2">
    <source>
        <dbReference type="PROSITE" id="PS51053"/>
    </source>
</evidence>
<keyword evidence="4" id="KW-1185">Reference proteome</keyword>
<feature type="compositionally biased region" description="Polar residues" evidence="1">
    <location>
        <begin position="81"/>
        <end position="106"/>
    </location>
</feature>